<evidence type="ECO:0000259" key="7">
    <source>
        <dbReference type="PROSITE" id="PS50850"/>
    </source>
</evidence>
<dbReference type="InParanoid" id="F2UFR1"/>
<dbReference type="Gene3D" id="1.20.1250.20">
    <property type="entry name" value="MFS general substrate transporter like domains"/>
    <property type="match status" value="1"/>
</dbReference>
<dbReference type="FunCoup" id="F2UFR1">
    <property type="interactions" value="405"/>
</dbReference>
<feature type="transmembrane region" description="Helical" evidence="6">
    <location>
        <begin position="12"/>
        <end position="34"/>
    </location>
</feature>
<dbReference type="KEGG" id="sre:PTSG_06693"/>
<dbReference type="InterPro" id="IPR051068">
    <property type="entry name" value="MFS_Domain-Containing_Protein"/>
</dbReference>
<evidence type="ECO:0000313" key="8">
    <source>
        <dbReference type="EMBL" id="EGD75629.1"/>
    </source>
</evidence>
<dbReference type="eggNOG" id="KOG2325">
    <property type="taxonomic scope" value="Eukaryota"/>
</dbReference>
<keyword evidence="4 6" id="KW-0472">Membrane</keyword>
<feature type="compositionally biased region" description="Basic and acidic residues" evidence="5">
    <location>
        <begin position="502"/>
        <end position="519"/>
    </location>
</feature>
<dbReference type="EMBL" id="GL832972">
    <property type="protein sequence ID" value="EGD75629.1"/>
    <property type="molecule type" value="Genomic_DNA"/>
</dbReference>
<feature type="transmembrane region" description="Helical" evidence="6">
    <location>
        <begin position="107"/>
        <end position="124"/>
    </location>
</feature>
<dbReference type="PANTHER" id="PTHR23510">
    <property type="entry name" value="INNER MEMBRANE TRANSPORT PROTEIN YAJR"/>
    <property type="match status" value="1"/>
</dbReference>
<evidence type="ECO:0000313" key="9">
    <source>
        <dbReference type="Proteomes" id="UP000007799"/>
    </source>
</evidence>
<dbReference type="GO" id="GO:0022857">
    <property type="term" value="F:transmembrane transporter activity"/>
    <property type="evidence" value="ECO:0007669"/>
    <property type="project" value="InterPro"/>
</dbReference>
<keyword evidence="2 6" id="KW-0812">Transmembrane</keyword>
<evidence type="ECO:0000256" key="5">
    <source>
        <dbReference type="SAM" id="MobiDB-lite"/>
    </source>
</evidence>
<dbReference type="InterPro" id="IPR011701">
    <property type="entry name" value="MFS"/>
</dbReference>
<feature type="transmembrane region" description="Helical" evidence="6">
    <location>
        <begin position="343"/>
        <end position="362"/>
    </location>
</feature>
<feature type="transmembrane region" description="Helical" evidence="6">
    <location>
        <begin position="136"/>
        <end position="158"/>
    </location>
</feature>
<protein>
    <recommendedName>
        <fullName evidence="7">Major facilitator superfamily (MFS) profile domain-containing protein</fullName>
    </recommendedName>
</protein>
<feature type="transmembrane region" description="Helical" evidence="6">
    <location>
        <begin position="311"/>
        <end position="331"/>
    </location>
</feature>
<dbReference type="RefSeq" id="XP_004992086.1">
    <property type="nucleotide sequence ID" value="XM_004992029.1"/>
</dbReference>
<evidence type="ECO:0000256" key="1">
    <source>
        <dbReference type="ARBA" id="ARBA00004141"/>
    </source>
</evidence>
<dbReference type="InterPro" id="IPR020846">
    <property type="entry name" value="MFS_dom"/>
</dbReference>
<name>F2UFR1_SALR5</name>
<dbReference type="GeneID" id="16072644"/>
<dbReference type="OrthoDB" id="370281at2759"/>
<keyword evidence="3 6" id="KW-1133">Transmembrane helix</keyword>
<feature type="transmembrane region" description="Helical" evidence="6">
    <location>
        <begin position="46"/>
        <end position="66"/>
    </location>
</feature>
<dbReference type="Pfam" id="PF07690">
    <property type="entry name" value="MFS_1"/>
    <property type="match status" value="1"/>
</dbReference>
<keyword evidence="9" id="KW-1185">Reference proteome</keyword>
<feature type="region of interest" description="Disordered" evidence="5">
    <location>
        <begin position="214"/>
        <end position="260"/>
    </location>
</feature>
<feature type="transmembrane region" description="Helical" evidence="6">
    <location>
        <begin position="368"/>
        <end position="389"/>
    </location>
</feature>
<sequence>MTLSAQDRRRSLIVLGVFWFFTGVEYAVILPSAWQYLQNLGAEHKIWLSISISSFSFANFLFSPLYGRFADRYSTKTILIVSNFFELVGNLLYLIANDVYTNVESRFIAGMGAAAGSAIFAYVGRVSETPADLNRNMGAIMTARAIGLILGPAFNFLLVKIDWRVGQYKIDPYNSPGLLMTIIWLICQVIVVKYFKDIPKADVQELRVGSSSGDKAEADVEASATTDQQPQRVAGAHGGESSTDPAHSDNDEDPLIPTGEDDTPKCSEFLGLGVIALLLVQFLNMFNQTAYETFITPFTQNVFHWNQVANSIVYMITAFVAIAVYIIISKLQPKYGILDRTEILVGVVLQLFGFIIFWLLPAHNAGQLWKFALGSVVFVGGLPFVYIAPALQAKLTTMRTQGLGQGIRRSVMSAAQIIGPLWATLSGDDNGAYFWGGMVGLTALCVVIMVLAWKALYFPMMAKPKAPPSPPKGSGVLTEATHDREDREDRPLLASSRTSSVRSEDDAMLRPGSFREDPKGGIVRHHGSIN</sequence>
<feature type="transmembrane region" description="Helical" evidence="6">
    <location>
        <begin position="178"/>
        <end position="195"/>
    </location>
</feature>
<dbReference type="GO" id="GO:0016020">
    <property type="term" value="C:membrane"/>
    <property type="evidence" value="ECO:0007669"/>
    <property type="project" value="UniProtKB-SubCell"/>
</dbReference>
<evidence type="ECO:0000256" key="3">
    <source>
        <dbReference type="ARBA" id="ARBA00022989"/>
    </source>
</evidence>
<accession>F2UFR1</accession>
<proteinExistence type="predicted"/>
<dbReference type="PANTHER" id="PTHR23510:SF16">
    <property type="entry name" value="MAJOR FACILITATOR SUPERFAMILY (MFS) PROFILE DOMAIN-CONTAINING PROTEIN"/>
    <property type="match status" value="1"/>
</dbReference>
<dbReference type="AlphaFoldDB" id="F2UFR1"/>
<dbReference type="PROSITE" id="PS50850">
    <property type="entry name" value="MFS"/>
    <property type="match status" value="1"/>
</dbReference>
<dbReference type="Proteomes" id="UP000007799">
    <property type="component" value="Unassembled WGS sequence"/>
</dbReference>
<feature type="compositionally biased region" description="Basic and acidic residues" evidence="5">
    <location>
        <begin position="480"/>
        <end position="491"/>
    </location>
</feature>
<dbReference type="OMA" id="IFLRLCN"/>
<feature type="transmembrane region" description="Helical" evidence="6">
    <location>
        <begin position="269"/>
        <end position="291"/>
    </location>
</feature>
<organism evidence="9">
    <name type="scientific">Salpingoeca rosetta (strain ATCC 50818 / BSB-021)</name>
    <dbReference type="NCBI Taxonomy" id="946362"/>
    <lineage>
        <taxon>Eukaryota</taxon>
        <taxon>Choanoflagellata</taxon>
        <taxon>Craspedida</taxon>
        <taxon>Salpingoecidae</taxon>
        <taxon>Salpingoeca</taxon>
    </lineage>
</organism>
<comment type="subcellular location">
    <subcellularLocation>
        <location evidence="1">Membrane</location>
        <topology evidence="1">Multi-pass membrane protein</topology>
    </subcellularLocation>
</comment>
<feature type="transmembrane region" description="Helical" evidence="6">
    <location>
        <begin position="78"/>
        <end position="95"/>
    </location>
</feature>
<evidence type="ECO:0000256" key="2">
    <source>
        <dbReference type="ARBA" id="ARBA00022692"/>
    </source>
</evidence>
<feature type="domain" description="Major facilitator superfamily (MFS) profile" evidence="7">
    <location>
        <begin position="11"/>
        <end position="454"/>
    </location>
</feature>
<evidence type="ECO:0000256" key="6">
    <source>
        <dbReference type="SAM" id="Phobius"/>
    </source>
</evidence>
<feature type="transmembrane region" description="Helical" evidence="6">
    <location>
        <begin position="433"/>
        <end position="453"/>
    </location>
</feature>
<reference evidence="8" key="1">
    <citation type="submission" date="2009-08" db="EMBL/GenBank/DDBJ databases">
        <title>Annotation of Salpingoeca rosetta.</title>
        <authorList>
            <consortium name="The Broad Institute Genome Sequencing Platform"/>
            <person name="Russ C."/>
            <person name="Cuomo C."/>
            <person name="Burger G."/>
            <person name="Gray M.W."/>
            <person name="Holland P.W.H."/>
            <person name="King N."/>
            <person name="Lang F.B.F."/>
            <person name="Roger A.J."/>
            <person name="Ruiz-Trillo I."/>
            <person name="Young S.K."/>
            <person name="Zeng Q."/>
            <person name="Gargeya S."/>
            <person name="Alvarado L."/>
            <person name="Berlin A."/>
            <person name="Chapman S.B."/>
            <person name="Chen Z."/>
            <person name="Freedman E."/>
            <person name="Gellesch M."/>
            <person name="Goldberg J."/>
            <person name="Griggs A."/>
            <person name="Gujja S."/>
            <person name="Heilman E."/>
            <person name="Heiman D."/>
            <person name="Howarth C."/>
            <person name="Mehta T."/>
            <person name="Neiman D."/>
            <person name="Pearson M."/>
            <person name="Roberts A."/>
            <person name="Saif S."/>
            <person name="Shea T."/>
            <person name="Shenoy N."/>
            <person name="Sisk P."/>
            <person name="Stolte C."/>
            <person name="Sykes S."/>
            <person name="White J."/>
            <person name="Yandava C."/>
            <person name="Haas B."/>
            <person name="Nusbaum C."/>
            <person name="Birren B."/>
        </authorList>
    </citation>
    <scope>NUCLEOTIDE SEQUENCE [LARGE SCALE GENOMIC DNA]</scope>
    <source>
        <strain evidence="8">ATCC 50818</strain>
    </source>
</reference>
<dbReference type="SUPFAM" id="SSF103473">
    <property type="entry name" value="MFS general substrate transporter"/>
    <property type="match status" value="1"/>
</dbReference>
<gene>
    <name evidence="8" type="ORF">PTSG_06693</name>
</gene>
<evidence type="ECO:0000256" key="4">
    <source>
        <dbReference type="ARBA" id="ARBA00023136"/>
    </source>
</evidence>
<feature type="region of interest" description="Disordered" evidence="5">
    <location>
        <begin position="465"/>
        <end position="530"/>
    </location>
</feature>
<dbReference type="InterPro" id="IPR036259">
    <property type="entry name" value="MFS_trans_sf"/>
</dbReference>